<accession>A0ABV3X4J5</accession>
<keyword evidence="1" id="KW-1133">Transmembrane helix</keyword>
<gene>
    <name evidence="2" type="ORF">QCO44_04860</name>
</gene>
<organism evidence="2 3">
    <name type="scientific">Selenomonas sputigena</name>
    <dbReference type="NCBI Taxonomy" id="69823"/>
    <lineage>
        <taxon>Bacteria</taxon>
        <taxon>Bacillati</taxon>
        <taxon>Bacillota</taxon>
        <taxon>Negativicutes</taxon>
        <taxon>Selenomonadales</taxon>
        <taxon>Selenomonadaceae</taxon>
        <taxon>Selenomonas</taxon>
    </lineage>
</organism>
<evidence type="ECO:0000256" key="1">
    <source>
        <dbReference type="SAM" id="Phobius"/>
    </source>
</evidence>
<reference evidence="2 3" key="1">
    <citation type="submission" date="2023-04" db="EMBL/GenBank/DDBJ databases">
        <title>Genome Sequence of Selenomonas sputigena ATCC 33150.</title>
        <authorList>
            <person name="Miller D.P."/>
            <person name="Anvari S."/>
            <person name="Polson S.W."/>
            <person name="Macdonald M."/>
            <person name="Mcdowell J.V."/>
        </authorList>
    </citation>
    <scope>NUCLEOTIDE SEQUENCE [LARGE SCALE GENOMIC DNA]</scope>
    <source>
        <strain evidence="2 3">ATCC 33150</strain>
    </source>
</reference>
<protein>
    <submittedName>
        <fullName evidence="2">Hydrolase</fullName>
    </submittedName>
</protein>
<keyword evidence="1" id="KW-0812">Transmembrane</keyword>
<sequence length="178" mass="18407">MKWVSHEIVTGMAVYAATGALLPTACAMAGAVLPDWLEGKGGGVRLPWAGLFAHRGWSHWPLLYVLALLAVEASGMEDGWLQTALSGLPDLGAGGWGLPAAVSGDGAASFGLPDIVRFLLVGALFHIAEDAVCGKVPLLHPRKKVGLRLFRVGSFGEYAFALAAVAALYAAGRWAAGG</sequence>
<evidence type="ECO:0000313" key="2">
    <source>
        <dbReference type="EMBL" id="MEX5284974.1"/>
    </source>
</evidence>
<dbReference type="Proteomes" id="UP001559623">
    <property type="component" value="Unassembled WGS sequence"/>
</dbReference>
<keyword evidence="2" id="KW-0378">Hydrolase</keyword>
<proteinExistence type="predicted"/>
<dbReference type="RefSeq" id="WP_368846688.1">
    <property type="nucleotide sequence ID" value="NZ_CP194411.1"/>
</dbReference>
<feature type="transmembrane region" description="Helical" evidence="1">
    <location>
        <begin position="149"/>
        <end position="171"/>
    </location>
</feature>
<evidence type="ECO:0000313" key="3">
    <source>
        <dbReference type="Proteomes" id="UP001559623"/>
    </source>
</evidence>
<keyword evidence="1" id="KW-0472">Membrane</keyword>
<name>A0ABV3X4J5_9FIRM</name>
<feature type="transmembrane region" description="Helical" evidence="1">
    <location>
        <begin position="12"/>
        <end position="37"/>
    </location>
</feature>
<dbReference type="GO" id="GO:0016787">
    <property type="term" value="F:hydrolase activity"/>
    <property type="evidence" value="ECO:0007669"/>
    <property type="project" value="UniProtKB-KW"/>
</dbReference>
<comment type="caution">
    <text evidence="2">The sequence shown here is derived from an EMBL/GenBank/DDBJ whole genome shotgun (WGS) entry which is preliminary data.</text>
</comment>
<dbReference type="Pfam" id="PF04307">
    <property type="entry name" value="YdjM"/>
    <property type="match status" value="1"/>
</dbReference>
<dbReference type="InterPro" id="IPR007404">
    <property type="entry name" value="YdjM-like"/>
</dbReference>
<dbReference type="EMBL" id="JARVLH010000002">
    <property type="protein sequence ID" value="MEX5284974.1"/>
    <property type="molecule type" value="Genomic_DNA"/>
</dbReference>
<keyword evidence="3" id="KW-1185">Reference proteome</keyword>